<feature type="transmembrane region" description="Helical" evidence="2">
    <location>
        <begin position="70"/>
        <end position="94"/>
    </location>
</feature>
<evidence type="ECO:0000256" key="1">
    <source>
        <dbReference type="SAM" id="MobiDB-lite"/>
    </source>
</evidence>
<feature type="transmembrane region" description="Helical" evidence="2">
    <location>
        <begin position="106"/>
        <end position="126"/>
    </location>
</feature>
<reference evidence="3 4" key="1">
    <citation type="submission" date="2024-09" db="EMBL/GenBank/DDBJ databases">
        <authorList>
            <person name="Sun Q."/>
            <person name="Mori K."/>
        </authorList>
    </citation>
    <scope>NUCLEOTIDE SEQUENCE [LARGE SCALE GENOMIC DNA]</scope>
    <source>
        <strain evidence="3 4">TBRC 2205</strain>
    </source>
</reference>
<name>A0ABV6P4X1_9ACTN</name>
<dbReference type="Proteomes" id="UP001589894">
    <property type="component" value="Unassembled WGS sequence"/>
</dbReference>
<keyword evidence="2" id="KW-0812">Transmembrane</keyword>
<keyword evidence="4" id="KW-1185">Reference proteome</keyword>
<protein>
    <recommendedName>
        <fullName evidence="5">DUF624 domain-containing protein</fullName>
    </recommendedName>
</protein>
<organism evidence="3 4">
    <name type="scientific">Plantactinospora siamensis</name>
    <dbReference type="NCBI Taxonomy" id="555372"/>
    <lineage>
        <taxon>Bacteria</taxon>
        <taxon>Bacillati</taxon>
        <taxon>Actinomycetota</taxon>
        <taxon>Actinomycetes</taxon>
        <taxon>Micromonosporales</taxon>
        <taxon>Micromonosporaceae</taxon>
        <taxon>Plantactinospora</taxon>
    </lineage>
</organism>
<comment type="caution">
    <text evidence="3">The sequence shown here is derived from an EMBL/GenBank/DDBJ whole genome shotgun (WGS) entry which is preliminary data.</text>
</comment>
<feature type="transmembrane region" description="Helical" evidence="2">
    <location>
        <begin position="154"/>
        <end position="184"/>
    </location>
</feature>
<evidence type="ECO:0008006" key="5">
    <source>
        <dbReference type="Google" id="ProtNLM"/>
    </source>
</evidence>
<evidence type="ECO:0000313" key="3">
    <source>
        <dbReference type="EMBL" id="MFC0568055.1"/>
    </source>
</evidence>
<dbReference type="RefSeq" id="WP_377343470.1">
    <property type="nucleotide sequence ID" value="NZ_JBHLUE010000026.1"/>
</dbReference>
<keyword evidence="2" id="KW-1133">Transmembrane helix</keyword>
<feature type="region of interest" description="Disordered" evidence="1">
    <location>
        <begin position="199"/>
        <end position="218"/>
    </location>
</feature>
<keyword evidence="2" id="KW-0472">Membrane</keyword>
<proteinExistence type="predicted"/>
<accession>A0ABV6P4X1</accession>
<evidence type="ECO:0000313" key="4">
    <source>
        <dbReference type="Proteomes" id="UP001589894"/>
    </source>
</evidence>
<evidence type="ECO:0000256" key="2">
    <source>
        <dbReference type="SAM" id="Phobius"/>
    </source>
</evidence>
<sequence length="218" mass="21628">MTAATDRRDWRDLVRDATDLALLGILLTVAALPLLTAATAAGVASAAVHDWLETGSWPSVRRSAYRFRRGLLPGVAAGLVALAGAALLAADLAAVARGAVPGGRPVLALTGAVVALLTGLAALVLVEVGRAGGRGWWPAARAAARSCVDRPARWAAATGVSCLVLLLGALVAPVTVPILLGYAVAAVHAVSRRLAPGGLDSGGRAAAARGPTPPGAAG</sequence>
<gene>
    <name evidence="3" type="ORF">ACFFHU_28410</name>
</gene>
<dbReference type="EMBL" id="JBHLUE010000026">
    <property type="protein sequence ID" value="MFC0568055.1"/>
    <property type="molecule type" value="Genomic_DNA"/>
</dbReference>